<proteinExistence type="predicted"/>
<sequence length="48" mass="5630">MAKKRITFTFDEETIALLKKISDETMIPQARIVERAILEYIAKMKTDK</sequence>
<dbReference type="AlphaFoldDB" id="S1QU37"/>
<reference evidence="2 3" key="1">
    <citation type="submission" date="2013-10" db="EMBL/GenBank/DDBJ databases">
        <title>The Genome Sequence of Enterococcus cecorum DSM 20682 (= ATCC 43198) (Illumina assembly).</title>
        <authorList>
            <consortium name="The Broad Institute Genomics Platform"/>
            <consortium name="The Broad Institute Genome Sequencing Center for Infectious Disease"/>
            <person name="Earl A."/>
            <person name="Russ C."/>
            <person name="Gilmore M."/>
            <person name="Surin D."/>
            <person name="Walker B."/>
            <person name="Young S."/>
            <person name="Zeng Q."/>
            <person name="Gargeya S."/>
            <person name="Fitzgerald M."/>
            <person name="Haas B."/>
            <person name="Abouelleil A."/>
            <person name="Allen A.W."/>
            <person name="Alvarado L."/>
            <person name="Arachchi H.M."/>
            <person name="Berlin A.M."/>
            <person name="Chapman S.B."/>
            <person name="Gainer-Dewar J."/>
            <person name="Goldberg J."/>
            <person name="Griggs A."/>
            <person name="Gujja S."/>
            <person name="Hansen M."/>
            <person name="Howarth C."/>
            <person name="Imamovic A."/>
            <person name="Ireland A."/>
            <person name="Larimer J."/>
            <person name="McCowan C."/>
            <person name="Murphy C."/>
            <person name="Pearson M."/>
            <person name="Poon T.W."/>
            <person name="Priest M."/>
            <person name="Roberts A."/>
            <person name="Saif S."/>
            <person name="Shea T."/>
            <person name="Sisk P."/>
            <person name="Sykes S."/>
            <person name="Wortman J."/>
            <person name="Nusbaum C."/>
            <person name="Birren B."/>
        </authorList>
    </citation>
    <scope>NUCLEOTIDE SEQUENCE [LARGE SCALE GENOMIC DNA]</scope>
    <source>
        <strain evidence="2 3">ATCC 43198</strain>
    </source>
</reference>
<organism evidence="2 3">
    <name type="scientific">Enterococcus cecorum DSM 20682 = ATCC 43198</name>
    <dbReference type="NCBI Taxonomy" id="1121864"/>
    <lineage>
        <taxon>Bacteria</taxon>
        <taxon>Bacillati</taxon>
        <taxon>Bacillota</taxon>
        <taxon>Bacilli</taxon>
        <taxon>Lactobacillales</taxon>
        <taxon>Enterococcaceae</taxon>
        <taxon>Enterococcus</taxon>
    </lineage>
</organism>
<evidence type="ECO:0000259" key="1">
    <source>
        <dbReference type="Pfam" id="PF12651"/>
    </source>
</evidence>
<protein>
    <recommendedName>
        <fullName evidence="1">Predicted DNA-binding protein ribbon-helix-helix domain-containing protein</fullName>
    </recommendedName>
</protein>
<accession>S1QU37</accession>
<dbReference type="PATRIC" id="fig|1121864.4.peg.1220"/>
<dbReference type="Pfam" id="PF12651">
    <property type="entry name" value="RHH_3"/>
    <property type="match status" value="1"/>
</dbReference>
<evidence type="ECO:0000313" key="3">
    <source>
        <dbReference type="Proteomes" id="UP000017415"/>
    </source>
</evidence>
<dbReference type="Proteomes" id="UP000017415">
    <property type="component" value="Unassembled WGS sequence"/>
</dbReference>
<name>S1QU37_9ENTE</name>
<keyword evidence="3" id="KW-1185">Reference proteome</keyword>
<dbReference type="GeneID" id="60870850"/>
<dbReference type="OrthoDB" id="2339881at2"/>
<dbReference type="InterPro" id="IPR038733">
    <property type="entry name" value="Predicted_DNA_bind_prot_RHH"/>
</dbReference>
<evidence type="ECO:0000313" key="2">
    <source>
        <dbReference type="EMBL" id="ESK60486.1"/>
    </source>
</evidence>
<comment type="caution">
    <text evidence="2">The sequence shown here is derived from an EMBL/GenBank/DDBJ whole genome shotgun (WGS) entry which is preliminary data.</text>
</comment>
<dbReference type="HOGENOM" id="CLU_205076_2_0_9"/>
<feature type="domain" description="Predicted DNA-binding protein ribbon-helix-helix" evidence="1">
    <location>
        <begin position="3"/>
        <end position="43"/>
    </location>
</feature>
<dbReference type="RefSeq" id="WP_016251396.1">
    <property type="nucleotide sequence ID" value="NZ_ASWI01000004.1"/>
</dbReference>
<dbReference type="EMBL" id="AHYS01000011">
    <property type="protein sequence ID" value="ESK60486.1"/>
    <property type="molecule type" value="Genomic_DNA"/>
</dbReference>
<gene>
    <name evidence="2" type="ORF">OMO_02145</name>
</gene>